<evidence type="ECO:0000313" key="1">
    <source>
        <dbReference type="EMBL" id="MFC7138197.1"/>
    </source>
</evidence>
<evidence type="ECO:0000313" key="2">
    <source>
        <dbReference type="Proteomes" id="UP001596368"/>
    </source>
</evidence>
<protein>
    <submittedName>
        <fullName evidence="1">Uncharacterized protein</fullName>
    </submittedName>
</protein>
<proteinExistence type="predicted"/>
<dbReference type="EMBL" id="JBHSZG010000008">
    <property type="protein sequence ID" value="MFC7138197.1"/>
    <property type="molecule type" value="Genomic_DNA"/>
</dbReference>
<sequence length="40" mass="4602">MIRRQYTGPSFVYHVKLHDGTVLGVSTTTPRSSRWARPSR</sequence>
<dbReference type="Proteomes" id="UP001596368">
    <property type="component" value="Unassembled WGS sequence"/>
</dbReference>
<gene>
    <name evidence="1" type="ORF">ACFQRB_20435</name>
</gene>
<comment type="caution">
    <text evidence="1">The sequence shown here is derived from an EMBL/GenBank/DDBJ whole genome shotgun (WGS) entry which is preliminary data.</text>
</comment>
<dbReference type="AlphaFoldDB" id="A0ABD5XYC0"/>
<organism evidence="1 2">
    <name type="scientific">Halobaculum litoreum</name>
    <dbReference type="NCBI Taxonomy" id="3031998"/>
    <lineage>
        <taxon>Archaea</taxon>
        <taxon>Methanobacteriati</taxon>
        <taxon>Methanobacteriota</taxon>
        <taxon>Stenosarchaea group</taxon>
        <taxon>Halobacteria</taxon>
        <taxon>Halobacteriales</taxon>
        <taxon>Haloferacaceae</taxon>
        <taxon>Halobaculum</taxon>
    </lineage>
</organism>
<reference evidence="1 2" key="1">
    <citation type="journal article" date="2019" name="Int. J. Syst. Evol. Microbiol.">
        <title>The Global Catalogue of Microorganisms (GCM) 10K type strain sequencing project: providing services to taxonomists for standard genome sequencing and annotation.</title>
        <authorList>
            <consortium name="The Broad Institute Genomics Platform"/>
            <consortium name="The Broad Institute Genome Sequencing Center for Infectious Disease"/>
            <person name="Wu L."/>
            <person name="Ma J."/>
        </authorList>
    </citation>
    <scope>NUCLEOTIDE SEQUENCE [LARGE SCALE GENOMIC DNA]</scope>
    <source>
        <strain evidence="1 2">DT92</strain>
    </source>
</reference>
<name>A0ABD5XYC0_9EURY</name>
<keyword evidence="2" id="KW-1185">Reference proteome</keyword>
<accession>A0ABD5XYC0</accession>